<keyword evidence="3" id="KW-1185">Reference proteome</keyword>
<dbReference type="STRING" id="200324.A0A2N5S8E3"/>
<dbReference type="Proteomes" id="UP000235388">
    <property type="component" value="Unassembled WGS sequence"/>
</dbReference>
<dbReference type="GO" id="GO:0005739">
    <property type="term" value="C:mitochondrion"/>
    <property type="evidence" value="ECO:0007669"/>
    <property type="project" value="UniProtKB-SubCell"/>
</dbReference>
<evidence type="ECO:0000256" key="1">
    <source>
        <dbReference type="RuleBase" id="RU365099"/>
    </source>
</evidence>
<keyword evidence="1" id="KW-0496">Mitochondrion</keyword>
<proteinExistence type="inferred from homology"/>
<dbReference type="Gene3D" id="1.10.1510.10">
    <property type="entry name" value="Uncharacterised protein YqeY/AIM41 PF09424, N-terminal domain"/>
    <property type="match status" value="1"/>
</dbReference>
<gene>
    <name evidence="1" type="primary">AIM41</name>
    <name evidence="2" type="ORF">PCANC_24195</name>
</gene>
<reference evidence="2 3" key="1">
    <citation type="submission" date="2017-11" db="EMBL/GenBank/DDBJ databases">
        <title>De novo assembly and phasing of dikaryotic genomes from two isolates of Puccinia coronata f. sp. avenae, the causal agent of oat crown rust.</title>
        <authorList>
            <person name="Miller M.E."/>
            <person name="Zhang Y."/>
            <person name="Omidvar V."/>
            <person name="Sperschneider J."/>
            <person name="Schwessinger B."/>
            <person name="Raley C."/>
            <person name="Palmer J.M."/>
            <person name="Garnica D."/>
            <person name="Upadhyaya N."/>
            <person name="Rathjen J."/>
            <person name="Taylor J.M."/>
            <person name="Park R.F."/>
            <person name="Dodds P.N."/>
            <person name="Hirsch C.D."/>
            <person name="Kianian S.F."/>
            <person name="Figueroa M."/>
        </authorList>
    </citation>
    <scope>NUCLEOTIDE SEQUENCE [LARGE SCALE GENOMIC DNA]</scope>
    <source>
        <strain evidence="2">12NC29</strain>
    </source>
</reference>
<dbReference type="PANTHER" id="PTHR28055">
    <property type="entry name" value="ALTERED INHERITANCE OF MITOCHONDRIA PROTEIN 41, MITOCHONDRIAL"/>
    <property type="match status" value="1"/>
</dbReference>
<organism evidence="2 3">
    <name type="scientific">Puccinia coronata f. sp. avenae</name>
    <dbReference type="NCBI Taxonomy" id="200324"/>
    <lineage>
        <taxon>Eukaryota</taxon>
        <taxon>Fungi</taxon>
        <taxon>Dikarya</taxon>
        <taxon>Basidiomycota</taxon>
        <taxon>Pucciniomycotina</taxon>
        <taxon>Pucciniomycetes</taxon>
        <taxon>Pucciniales</taxon>
        <taxon>Pucciniaceae</taxon>
        <taxon>Puccinia</taxon>
    </lineage>
</organism>
<dbReference type="InterPro" id="IPR003789">
    <property type="entry name" value="Asn/Gln_tRNA_amidoTrase-B-like"/>
</dbReference>
<dbReference type="PANTHER" id="PTHR28055:SF1">
    <property type="entry name" value="ALTERED INHERITANCE OF MITOCHONDRIA PROTEIN 41, MITOCHONDRIAL"/>
    <property type="match status" value="1"/>
</dbReference>
<dbReference type="SUPFAM" id="SSF89095">
    <property type="entry name" value="GatB/YqeY motif"/>
    <property type="match status" value="1"/>
</dbReference>
<dbReference type="Pfam" id="PF09424">
    <property type="entry name" value="YqeY"/>
    <property type="match status" value="1"/>
</dbReference>
<dbReference type="InterPro" id="IPR042184">
    <property type="entry name" value="YqeY/Aim41_N"/>
</dbReference>
<dbReference type="OrthoDB" id="538640at2759"/>
<accession>A0A2N5S8E3</accession>
<evidence type="ECO:0000313" key="3">
    <source>
        <dbReference type="Proteomes" id="UP000235388"/>
    </source>
</evidence>
<dbReference type="Gene3D" id="1.10.10.410">
    <property type="match status" value="1"/>
</dbReference>
<comment type="similarity">
    <text evidence="1">Belongs to the AIM41 family.</text>
</comment>
<name>A0A2N5S8E3_9BASI</name>
<comment type="subcellular location">
    <subcellularLocation>
        <location evidence="1">Mitochondrion</location>
    </subcellularLocation>
</comment>
<evidence type="ECO:0000313" key="2">
    <source>
        <dbReference type="EMBL" id="PLW09512.1"/>
    </source>
</evidence>
<dbReference type="AlphaFoldDB" id="A0A2N5S8E3"/>
<dbReference type="InterPro" id="IPR023168">
    <property type="entry name" value="GatB_Yqey_C_2"/>
</dbReference>
<comment type="caution">
    <text evidence="2">The sequence shown here is derived from an EMBL/GenBank/DDBJ whole genome shotgun (WGS) entry which is preliminary data.</text>
</comment>
<dbReference type="InterPro" id="IPR019004">
    <property type="entry name" value="YqeY/Aim41"/>
</dbReference>
<dbReference type="EMBL" id="PGCJ01001101">
    <property type="protein sequence ID" value="PLW09512.1"/>
    <property type="molecule type" value="Genomic_DNA"/>
</dbReference>
<dbReference type="GO" id="GO:0016884">
    <property type="term" value="F:carbon-nitrogen ligase activity, with glutamine as amido-N-donor"/>
    <property type="evidence" value="ECO:0007669"/>
    <property type="project" value="UniProtKB-UniRule"/>
</dbReference>
<protein>
    <recommendedName>
        <fullName evidence="1">Altered inheritance of mitochondria protein 41</fullName>
    </recommendedName>
</protein>
<sequence>MSLATSKISLQYVSSRHLVKGAVLCSTVSPWTYRSRIGISKSSTSPFSSSTASAYSDSVAKGPDDLIPSLRADLKNSMKIKDLTQRDVIKSLLGDLQNSEHSKTRQTHEKVVKSAIKKRLEAAQIALESHPPRPELNQQNLQEVEILKKYLTFFSSTSPSSMDEESLLETVKLSIQQLGLSPDATTEERRNSLGKLIKSVKEKVNDSHVDGKDVASAVRKALGLS</sequence>